<keyword evidence="3" id="KW-0479">Metal-binding</keyword>
<keyword evidence="1" id="KW-1003">Cell membrane</keyword>
<evidence type="ECO:0000256" key="4">
    <source>
        <dbReference type="ARBA" id="ARBA00023136"/>
    </source>
</evidence>
<dbReference type="AlphaFoldDB" id="A0A9Q4KFM5"/>
<evidence type="ECO:0000259" key="6">
    <source>
        <dbReference type="Pfam" id="PF00149"/>
    </source>
</evidence>
<dbReference type="InterPro" id="IPR004843">
    <property type="entry name" value="Calcineurin-like_PHP"/>
</dbReference>
<dbReference type="Pfam" id="PF00149">
    <property type="entry name" value="Metallophos"/>
    <property type="match status" value="1"/>
</dbReference>
<dbReference type="CDD" id="cd07398">
    <property type="entry name" value="MPP_YbbF-LpxH"/>
    <property type="match status" value="1"/>
</dbReference>
<gene>
    <name evidence="7" type="ORF">O6B32_02560</name>
</gene>
<dbReference type="SUPFAM" id="SSF56300">
    <property type="entry name" value="Metallo-dependent phosphatases"/>
    <property type="match status" value="1"/>
</dbReference>
<keyword evidence="2" id="KW-0997">Cell inner membrane</keyword>
<evidence type="ECO:0000313" key="8">
    <source>
        <dbReference type="Proteomes" id="UP001075225"/>
    </source>
</evidence>
<reference evidence="7" key="1">
    <citation type="submission" date="2022-12" db="EMBL/GenBank/DDBJ databases">
        <title>Species Delineation and Comparative Genomics within the Campylobacter ureolyticus Complex.</title>
        <authorList>
            <person name="Maki J."/>
            <person name="Howard M."/>
            <person name="Connelly S."/>
            <person name="Hardy D.J."/>
            <person name="Cameron A."/>
        </authorList>
    </citation>
    <scope>NUCLEOTIDE SEQUENCE</scope>
    <source>
        <strain evidence="7">URMC_787</strain>
    </source>
</reference>
<keyword evidence="4" id="KW-0472">Membrane</keyword>
<keyword evidence="5" id="KW-0464">Manganese</keyword>
<dbReference type="GO" id="GO:0016020">
    <property type="term" value="C:membrane"/>
    <property type="evidence" value="ECO:0007669"/>
    <property type="project" value="GOC"/>
</dbReference>
<evidence type="ECO:0000256" key="2">
    <source>
        <dbReference type="ARBA" id="ARBA00022519"/>
    </source>
</evidence>
<organism evidence="7 8">
    <name type="scientific">Campylobacter ureolyticus</name>
    <dbReference type="NCBI Taxonomy" id="827"/>
    <lineage>
        <taxon>Bacteria</taxon>
        <taxon>Pseudomonadati</taxon>
        <taxon>Campylobacterota</taxon>
        <taxon>Epsilonproteobacteria</taxon>
        <taxon>Campylobacterales</taxon>
        <taxon>Campylobacteraceae</taxon>
        <taxon>Campylobacter</taxon>
    </lineage>
</organism>
<dbReference type="EMBL" id="JAPXGO010000001">
    <property type="protein sequence ID" value="MCZ6159361.1"/>
    <property type="molecule type" value="Genomic_DNA"/>
</dbReference>
<sequence length="254" mass="30750">MEFKLLENAIFIGDCHENKNKHFFLNFLKFLDEKNPKIPQIFLMGDIFDFLTNTDFVKKFYEKEIELLNKLSKKYEIYYLEGNHDFNLSEIFKNIKVFKNSAQPVFFTDELNHKIALAHGDIFLPIFTQKILLFLRNKVFLKIMNLIDKILYYKISKAILKSQENKILYKKFINFNKYIEKKLLNYNADYVIEGHYHQDVFFKFEKKSYFNLNSFAVEPKIYKAKFENKNLILKPFEYNYKNFIKENDDKTLCI</sequence>
<evidence type="ECO:0000256" key="3">
    <source>
        <dbReference type="ARBA" id="ARBA00022723"/>
    </source>
</evidence>
<dbReference type="InterPro" id="IPR029052">
    <property type="entry name" value="Metallo-depent_PP-like"/>
</dbReference>
<name>A0A9Q4KFM5_9BACT</name>
<dbReference type="GO" id="GO:0009245">
    <property type="term" value="P:lipid A biosynthetic process"/>
    <property type="evidence" value="ECO:0007669"/>
    <property type="project" value="TreeGrafter"/>
</dbReference>
<dbReference type="GO" id="GO:0046872">
    <property type="term" value="F:metal ion binding"/>
    <property type="evidence" value="ECO:0007669"/>
    <property type="project" value="UniProtKB-KW"/>
</dbReference>
<protein>
    <submittedName>
        <fullName evidence="7">UDP-2,3-diacylglucosamine diphosphatase</fullName>
    </submittedName>
</protein>
<accession>A0A9Q4KFM5</accession>
<evidence type="ECO:0000313" key="7">
    <source>
        <dbReference type="EMBL" id="MCZ6159361.1"/>
    </source>
</evidence>
<dbReference type="GO" id="GO:0008758">
    <property type="term" value="F:UDP-2,3-diacylglucosamine hydrolase activity"/>
    <property type="evidence" value="ECO:0007669"/>
    <property type="project" value="TreeGrafter"/>
</dbReference>
<evidence type="ECO:0000256" key="1">
    <source>
        <dbReference type="ARBA" id="ARBA00022475"/>
    </source>
</evidence>
<comment type="caution">
    <text evidence="7">The sequence shown here is derived from an EMBL/GenBank/DDBJ whole genome shotgun (WGS) entry which is preliminary data.</text>
</comment>
<dbReference type="Proteomes" id="UP001075225">
    <property type="component" value="Unassembled WGS sequence"/>
</dbReference>
<dbReference type="RefSeq" id="WP_269484409.1">
    <property type="nucleotide sequence ID" value="NZ_JAPXGO010000001.1"/>
</dbReference>
<dbReference type="Gene3D" id="3.60.21.10">
    <property type="match status" value="1"/>
</dbReference>
<dbReference type="PANTHER" id="PTHR34990">
    <property type="entry name" value="UDP-2,3-DIACYLGLUCOSAMINE HYDROLASE-RELATED"/>
    <property type="match status" value="1"/>
</dbReference>
<evidence type="ECO:0000256" key="5">
    <source>
        <dbReference type="ARBA" id="ARBA00023211"/>
    </source>
</evidence>
<feature type="domain" description="Calcineurin-like phosphoesterase" evidence="6">
    <location>
        <begin position="10"/>
        <end position="198"/>
    </location>
</feature>
<proteinExistence type="predicted"/>
<dbReference type="InterPro" id="IPR043461">
    <property type="entry name" value="LpxH-like"/>
</dbReference>